<proteinExistence type="predicted"/>
<evidence type="ECO:0000313" key="1">
    <source>
        <dbReference type="EMBL" id="QGZ56265.1"/>
    </source>
</evidence>
<dbReference type="KEGG" id="pacp:FAZ97_14750"/>
<gene>
    <name evidence="1" type="ORF">FAZ97_14750</name>
</gene>
<keyword evidence="2" id="KW-1185">Reference proteome</keyword>
<protein>
    <submittedName>
        <fullName evidence="1">Uncharacterized protein</fullName>
    </submittedName>
</protein>
<dbReference type="EMBL" id="CP046910">
    <property type="protein sequence ID" value="QGZ56265.1"/>
    <property type="molecule type" value="Genomic_DNA"/>
</dbReference>
<dbReference type="Proteomes" id="UP000434209">
    <property type="component" value="Chromosome 2"/>
</dbReference>
<accession>A0A7Z2G6T2</accession>
<dbReference type="RefSeq" id="WP_158759233.1">
    <property type="nucleotide sequence ID" value="NZ_CP046910.1"/>
</dbReference>
<reference evidence="1 2" key="1">
    <citation type="submission" date="2019-12" db="EMBL/GenBank/DDBJ databases">
        <title>Paraburkholderia acidiphila 7Q-K02 sp. nov and Paraburkholderia acidisoli DHF22 sp. nov., two strains isolated from forest soil.</title>
        <authorList>
            <person name="Gao Z."/>
            <person name="Qiu L."/>
        </authorList>
    </citation>
    <scope>NUCLEOTIDE SEQUENCE [LARGE SCALE GENOMIC DNA]</scope>
    <source>
        <strain evidence="1 2">7Q-K02</strain>
    </source>
</reference>
<sequence length="93" mass="10302">MIALFSCHVRVRKGIHSLHAKAPDSWRRGDYMACNWRSAPSLLRFACRVANPPTLNTQESAISTYPEHTIESAPAHPALEAQFKPFASRANAA</sequence>
<evidence type="ECO:0000313" key="2">
    <source>
        <dbReference type="Proteomes" id="UP000434209"/>
    </source>
</evidence>
<dbReference type="AlphaFoldDB" id="A0A7Z2G6T2"/>
<name>A0A7Z2G6T2_9BURK</name>
<organism evidence="1 2">
    <name type="scientific">Paraburkholderia acidiphila</name>
    <dbReference type="NCBI Taxonomy" id="2571747"/>
    <lineage>
        <taxon>Bacteria</taxon>
        <taxon>Pseudomonadati</taxon>
        <taxon>Pseudomonadota</taxon>
        <taxon>Betaproteobacteria</taxon>
        <taxon>Burkholderiales</taxon>
        <taxon>Burkholderiaceae</taxon>
        <taxon>Paraburkholderia</taxon>
    </lineage>
</organism>